<dbReference type="Proteomes" id="UP000006365">
    <property type="component" value="Chromosome"/>
</dbReference>
<dbReference type="EMBL" id="CP002364">
    <property type="protein sequence ID" value="ADW17361.1"/>
    <property type="molecule type" value="Genomic_DNA"/>
</dbReference>
<dbReference type="KEGG" id="dpr:Despr_1192"/>
<protein>
    <submittedName>
        <fullName evidence="1">Uncharacterized protein</fullName>
    </submittedName>
</protein>
<evidence type="ECO:0000313" key="1">
    <source>
        <dbReference type="EMBL" id="ADW17361.1"/>
    </source>
</evidence>
<keyword evidence="2" id="KW-1185">Reference proteome</keyword>
<name>A0A7U3YL28_DESPD</name>
<dbReference type="AlphaFoldDB" id="A0A7U3YL28"/>
<sequence>MTQQKSFTQVENELISKFRKKVNEAESTEDVKKAFVWCVQELFTKISEGAITLRADELRLQLEGEPFVIDETLRAGEAFAGVWNNSDLPRIVGRFAELAVNQYRHLAKNPARTEAKIRN</sequence>
<evidence type="ECO:0000313" key="2">
    <source>
        <dbReference type="Proteomes" id="UP000006365"/>
    </source>
</evidence>
<proteinExistence type="predicted"/>
<accession>A0A7U3YL28</accession>
<reference evidence="1 2" key="1">
    <citation type="journal article" date="2011" name="Stand. Genomic Sci.">
        <title>Complete genome sequence of Desulfobulbus propionicus type strain (1pr3).</title>
        <authorList>
            <person name="Pagani I."/>
            <person name="Lapidus A."/>
            <person name="Nolan M."/>
            <person name="Lucas S."/>
            <person name="Hammon N."/>
            <person name="Deshpande S."/>
            <person name="Cheng J.F."/>
            <person name="Chertkov O."/>
            <person name="Davenport K."/>
            <person name="Tapia R."/>
            <person name="Han C."/>
            <person name="Goodwin L."/>
            <person name="Pitluck S."/>
            <person name="Liolios K."/>
            <person name="Mavromatis K."/>
            <person name="Ivanova N."/>
            <person name="Mikhailova N."/>
            <person name="Pati A."/>
            <person name="Chen A."/>
            <person name="Palaniappan K."/>
            <person name="Land M."/>
            <person name="Hauser L."/>
            <person name="Chang Y.J."/>
            <person name="Jeffries C.D."/>
            <person name="Detter J.C."/>
            <person name="Brambilla E."/>
            <person name="Kannan K.P."/>
            <person name="Djao O.D."/>
            <person name="Rohde M."/>
            <person name="Pukall R."/>
            <person name="Spring S."/>
            <person name="Goker M."/>
            <person name="Sikorski J."/>
            <person name="Woyke T."/>
            <person name="Bristow J."/>
            <person name="Eisen J.A."/>
            <person name="Markowitz V."/>
            <person name="Hugenholtz P."/>
            <person name="Kyrpides N.C."/>
            <person name="Klenk H.P."/>
        </authorList>
    </citation>
    <scope>NUCLEOTIDE SEQUENCE [LARGE SCALE GENOMIC DNA]</scope>
    <source>
        <strain evidence="2">ATCC 33891 / DSM 2032 / 1pr3</strain>
    </source>
</reference>
<organism evidence="1 2">
    <name type="scientific">Desulfobulbus propionicus (strain ATCC 33891 / DSM 2032 / VKM B-1956 / 1pr3)</name>
    <dbReference type="NCBI Taxonomy" id="577650"/>
    <lineage>
        <taxon>Bacteria</taxon>
        <taxon>Pseudomonadati</taxon>
        <taxon>Thermodesulfobacteriota</taxon>
        <taxon>Desulfobulbia</taxon>
        <taxon>Desulfobulbales</taxon>
        <taxon>Desulfobulbaceae</taxon>
        <taxon>Desulfobulbus</taxon>
    </lineage>
</organism>
<gene>
    <name evidence="1" type="ordered locus">Despr_1192</name>
</gene>
<dbReference type="RefSeq" id="WP_015723903.1">
    <property type="nucleotide sequence ID" value="NC_014972.1"/>
</dbReference>